<dbReference type="RefSeq" id="WP_191158648.1">
    <property type="nucleotide sequence ID" value="NZ_JACXAI010000015.1"/>
</dbReference>
<comment type="caution">
    <text evidence="1">The sequence shown here is derived from an EMBL/GenBank/DDBJ whole genome shotgun (WGS) entry which is preliminary data.</text>
</comment>
<keyword evidence="2" id="KW-1185">Reference proteome</keyword>
<accession>A0A926RWQ3</accession>
<evidence type="ECO:0000313" key="2">
    <source>
        <dbReference type="Proteomes" id="UP000626844"/>
    </source>
</evidence>
<reference evidence="1" key="1">
    <citation type="submission" date="2020-09" db="EMBL/GenBank/DDBJ databases">
        <title>A novel bacterium of genus Bacillus, isolated from South China Sea.</title>
        <authorList>
            <person name="Huang H."/>
            <person name="Mo K."/>
            <person name="Hu Y."/>
        </authorList>
    </citation>
    <scope>NUCLEOTIDE SEQUENCE</scope>
    <source>
        <strain evidence="1">IB182487</strain>
    </source>
</reference>
<dbReference type="EMBL" id="JACXAI010000015">
    <property type="protein sequence ID" value="MBD1381048.1"/>
    <property type="molecule type" value="Genomic_DNA"/>
</dbReference>
<gene>
    <name evidence="1" type="ORF">IC621_12470</name>
</gene>
<dbReference type="AlphaFoldDB" id="A0A926RWQ3"/>
<protein>
    <submittedName>
        <fullName evidence="1">Uncharacterized protein</fullName>
    </submittedName>
</protein>
<proteinExistence type="predicted"/>
<evidence type="ECO:0000313" key="1">
    <source>
        <dbReference type="EMBL" id="MBD1381048.1"/>
    </source>
</evidence>
<sequence>MKIILTSFMFIFFMLISPIHHEDQLFVGLSNEIKFSSFTFQPESEMVKSPFSYKLKEDDHYINPSDDLFASADETDLYIHPFHLGNLVYPIKIQAFLTPIHYHANYL</sequence>
<name>A0A926RWQ3_9BACI</name>
<organism evidence="1 2">
    <name type="scientific">Metabacillus arenae</name>
    <dbReference type="NCBI Taxonomy" id="2771434"/>
    <lineage>
        <taxon>Bacteria</taxon>
        <taxon>Bacillati</taxon>
        <taxon>Bacillota</taxon>
        <taxon>Bacilli</taxon>
        <taxon>Bacillales</taxon>
        <taxon>Bacillaceae</taxon>
        <taxon>Metabacillus</taxon>
    </lineage>
</organism>
<dbReference type="Proteomes" id="UP000626844">
    <property type="component" value="Unassembled WGS sequence"/>
</dbReference>